<dbReference type="Proteomes" id="UP001458415">
    <property type="component" value="Unassembled WGS sequence"/>
</dbReference>
<evidence type="ECO:0000313" key="1">
    <source>
        <dbReference type="EMBL" id="MER6979640.1"/>
    </source>
</evidence>
<evidence type="ECO:0000313" key="2">
    <source>
        <dbReference type="Proteomes" id="UP001458415"/>
    </source>
</evidence>
<keyword evidence="2" id="KW-1185">Reference proteome</keyword>
<name>A0ABV1W679_9ACTN</name>
<reference evidence="1 2" key="1">
    <citation type="submission" date="2024-06" db="EMBL/GenBank/DDBJ databases">
        <title>The Natural Products Discovery Center: Release of the First 8490 Sequenced Strains for Exploring Actinobacteria Biosynthetic Diversity.</title>
        <authorList>
            <person name="Kalkreuter E."/>
            <person name="Kautsar S.A."/>
            <person name="Yang D."/>
            <person name="Bader C.D."/>
            <person name="Teijaro C.N."/>
            <person name="Fluegel L."/>
            <person name="Davis C.M."/>
            <person name="Simpson J.R."/>
            <person name="Lauterbach L."/>
            <person name="Steele A.D."/>
            <person name="Gui C."/>
            <person name="Meng S."/>
            <person name="Li G."/>
            <person name="Viehrig K."/>
            <person name="Ye F."/>
            <person name="Su P."/>
            <person name="Kiefer A.F."/>
            <person name="Nichols A."/>
            <person name="Cepeda A.J."/>
            <person name="Yan W."/>
            <person name="Fan B."/>
            <person name="Jiang Y."/>
            <person name="Adhikari A."/>
            <person name="Zheng C.-J."/>
            <person name="Schuster L."/>
            <person name="Cowan T.M."/>
            <person name="Smanski M.J."/>
            <person name="Chevrette M.G."/>
            <person name="De Carvalho L.P.S."/>
            <person name="Shen B."/>
        </authorList>
    </citation>
    <scope>NUCLEOTIDE SEQUENCE [LARGE SCALE GENOMIC DNA]</scope>
    <source>
        <strain evidence="1 2">NPDC000634</strain>
    </source>
</reference>
<accession>A0ABV1W679</accession>
<dbReference type="RefSeq" id="WP_086728864.1">
    <property type="nucleotide sequence ID" value="NZ_MUBM01000268.1"/>
</dbReference>
<sequence length="90" mass="10047">MDNTLPEPFAALADLEAEATIEQAQRLTAALNAVPDLQRWLRVQRQRTVRGLLDSGRDRDELAPYLEVSPQRVSDIASGHTRHKGSRKTA</sequence>
<protein>
    <submittedName>
        <fullName evidence="1">Sigma-70 family RNA polymerase sigma factor</fullName>
    </submittedName>
</protein>
<gene>
    <name evidence="1" type="ORF">ABT317_22355</name>
</gene>
<proteinExistence type="predicted"/>
<comment type="caution">
    <text evidence="1">The sequence shown here is derived from an EMBL/GenBank/DDBJ whole genome shotgun (WGS) entry which is preliminary data.</text>
</comment>
<dbReference type="EMBL" id="JBEPCU010000406">
    <property type="protein sequence ID" value="MER6979640.1"/>
    <property type="molecule type" value="Genomic_DNA"/>
</dbReference>
<organism evidence="1 2">
    <name type="scientific">Streptomyces carpinensis</name>
    <dbReference type="NCBI Taxonomy" id="66369"/>
    <lineage>
        <taxon>Bacteria</taxon>
        <taxon>Bacillati</taxon>
        <taxon>Actinomycetota</taxon>
        <taxon>Actinomycetes</taxon>
        <taxon>Kitasatosporales</taxon>
        <taxon>Streptomycetaceae</taxon>
        <taxon>Streptomyces</taxon>
    </lineage>
</organism>